<comment type="cofactor">
    <cofactor evidence="5">
        <name>Mg(2+)</name>
        <dbReference type="ChEBI" id="CHEBI:18420"/>
    </cofactor>
</comment>
<dbReference type="GO" id="GO:0046872">
    <property type="term" value="F:metal ion binding"/>
    <property type="evidence" value="ECO:0007669"/>
    <property type="project" value="UniProtKB-UniRule"/>
</dbReference>
<organism evidence="7 8">
    <name type="scientific">Virgisporangium aurantiacum</name>
    <dbReference type="NCBI Taxonomy" id="175570"/>
    <lineage>
        <taxon>Bacteria</taxon>
        <taxon>Bacillati</taxon>
        <taxon>Actinomycetota</taxon>
        <taxon>Actinomycetes</taxon>
        <taxon>Micromonosporales</taxon>
        <taxon>Micromonosporaceae</taxon>
        <taxon>Virgisporangium</taxon>
    </lineage>
</organism>
<keyword evidence="5" id="KW-0808">Transferase</keyword>
<evidence type="ECO:0000313" key="8">
    <source>
        <dbReference type="Proteomes" id="UP000612585"/>
    </source>
</evidence>
<evidence type="ECO:0000256" key="4">
    <source>
        <dbReference type="ARBA" id="ARBA00047317"/>
    </source>
</evidence>
<comment type="similarity">
    <text evidence="2 5">Belongs to the MoeA family.</text>
</comment>
<dbReference type="PANTHER" id="PTHR10192">
    <property type="entry name" value="MOLYBDOPTERIN BIOSYNTHESIS PROTEIN"/>
    <property type="match status" value="1"/>
</dbReference>
<proteinExistence type="inferred from homology"/>
<dbReference type="Gene3D" id="2.40.340.10">
    <property type="entry name" value="MoeA, C-terminal, domain IV"/>
    <property type="match status" value="1"/>
</dbReference>
<dbReference type="InterPro" id="IPR036425">
    <property type="entry name" value="MoaB/Mog-like_dom_sf"/>
</dbReference>
<accession>A0A8J3YZ74</accession>
<dbReference type="EMBL" id="BOPG01000012">
    <property type="protein sequence ID" value="GIJ54451.1"/>
    <property type="molecule type" value="Genomic_DNA"/>
</dbReference>
<keyword evidence="5" id="KW-0479">Metal-binding</keyword>
<comment type="catalytic activity">
    <reaction evidence="4">
        <text>adenylyl-molybdopterin + molybdate = Mo-molybdopterin + AMP + H(+)</text>
        <dbReference type="Rhea" id="RHEA:35047"/>
        <dbReference type="ChEBI" id="CHEBI:15378"/>
        <dbReference type="ChEBI" id="CHEBI:36264"/>
        <dbReference type="ChEBI" id="CHEBI:62727"/>
        <dbReference type="ChEBI" id="CHEBI:71302"/>
        <dbReference type="ChEBI" id="CHEBI:456215"/>
        <dbReference type="EC" id="2.10.1.1"/>
    </reaction>
</comment>
<evidence type="ECO:0000256" key="2">
    <source>
        <dbReference type="ARBA" id="ARBA00010763"/>
    </source>
</evidence>
<evidence type="ECO:0000256" key="5">
    <source>
        <dbReference type="RuleBase" id="RU365090"/>
    </source>
</evidence>
<dbReference type="Pfam" id="PF03453">
    <property type="entry name" value="MoeA_N"/>
    <property type="match status" value="1"/>
</dbReference>
<evidence type="ECO:0000313" key="7">
    <source>
        <dbReference type="EMBL" id="GIJ54451.1"/>
    </source>
</evidence>
<dbReference type="UniPathway" id="UPA00344"/>
<dbReference type="Proteomes" id="UP000612585">
    <property type="component" value="Unassembled WGS sequence"/>
</dbReference>
<protein>
    <recommendedName>
        <fullName evidence="5">Molybdopterin molybdenumtransferase</fullName>
        <ecNumber evidence="5">2.10.1.1</ecNumber>
    </recommendedName>
</protein>
<dbReference type="RefSeq" id="WP_203989504.1">
    <property type="nucleotide sequence ID" value="NZ_BOPG01000012.1"/>
</dbReference>
<evidence type="ECO:0000256" key="1">
    <source>
        <dbReference type="ARBA" id="ARBA00002901"/>
    </source>
</evidence>
<dbReference type="InterPro" id="IPR038987">
    <property type="entry name" value="MoeA-like"/>
</dbReference>
<dbReference type="Pfam" id="PF00994">
    <property type="entry name" value="MoCF_biosynth"/>
    <property type="match status" value="1"/>
</dbReference>
<dbReference type="Gene3D" id="2.170.190.11">
    <property type="entry name" value="Molybdopterin biosynthesis moea protein, domain 3"/>
    <property type="match status" value="1"/>
</dbReference>
<dbReference type="InterPro" id="IPR001453">
    <property type="entry name" value="MoaB/Mog_dom"/>
</dbReference>
<dbReference type="EC" id="2.10.1.1" evidence="5"/>
<keyword evidence="3 5" id="KW-0500">Molybdenum</keyword>
<dbReference type="GO" id="GO:0006777">
    <property type="term" value="P:Mo-molybdopterin cofactor biosynthetic process"/>
    <property type="evidence" value="ECO:0007669"/>
    <property type="project" value="UniProtKB-UniRule"/>
</dbReference>
<keyword evidence="8" id="KW-1185">Reference proteome</keyword>
<evidence type="ECO:0000256" key="3">
    <source>
        <dbReference type="ARBA" id="ARBA00022505"/>
    </source>
</evidence>
<evidence type="ECO:0000259" key="6">
    <source>
        <dbReference type="SMART" id="SM00852"/>
    </source>
</evidence>
<feature type="domain" description="MoaB/Mog" evidence="6">
    <location>
        <begin position="187"/>
        <end position="323"/>
    </location>
</feature>
<dbReference type="PANTHER" id="PTHR10192:SF5">
    <property type="entry name" value="GEPHYRIN"/>
    <property type="match status" value="1"/>
</dbReference>
<dbReference type="InterPro" id="IPR005110">
    <property type="entry name" value="MoeA_linker/N"/>
</dbReference>
<gene>
    <name evidence="7" type="ORF">Vau01_019670</name>
</gene>
<dbReference type="SUPFAM" id="SSF53218">
    <property type="entry name" value="Molybdenum cofactor biosynthesis proteins"/>
    <property type="match status" value="1"/>
</dbReference>
<reference evidence="7" key="1">
    <citation type="submission" date="2021-01" db="EMBL/GenBank/DDBJ databases">
        <title>Whole genome shotgun sequence of Virgisporangium aurantiacum NBRC 16421.</title>
        <authorList>
            <person name="Komaki H."/>
            <person name="Tamura T."/>
        </authorList>
    </citation>
    <scope>NUCLEOTIDE SEQUENCE</scope>
    <source>
        <strain evidence="7">NBRC 16421</strain>
    </source>
</reference>
<dbReference type="AlphaFoldDB" id="A0A8J3YZ74"/>
<sequence length="399" mass="40683">MTQARQPTTAAGGTYRAATGLSWWDAHEVAARAPRALGAERVASAAATGRTLADPVRAVAAAPAFDTAAMDGYAVAGESPWRVVGRVLAGGPAVPDTLSPGTAVEIGTGAVVPPGTRAVIPYERSHHVDDLVTGAIEDRRNIRTAGEDLRPGDEIVPAGRVVTASVLGAIAQAGVDEVTVRRRPRVRLLVTGDEVITGGRPALGQVRDAVSPIAAAVIERAGGDLVDHRHVGDDPDLLHRHVEAAGVDLVVVSGSSSIGAADHLRTVLAVLGARWYVDGVACRPGHPQALAETSDGRWLVGLPGNPFAALVAALTVLEPAVAALAGRAPNPPLRLPVTGDATPYPHGARLVPVHLGGSHARVVPGARPGSLRAAATADALAVLAPDRVDGEPAEILPLP</sequence>
<dbReference type="SUPFAM" id="SSF63882">
    <property type="entry name" value="MoeA N-terminal region -like"/>
    <property type="match status" value="1"/>
</dbReference>
<comment type="function">
    <text evidence="1 5">Catalyzes the insertion of molybdate into adenylated molybdopterin with the concomitant release of AMP.</text>
</comment>
<keyword evidence="5" id="KW-0501">Molybdenum cofactor biosynthesis</keyword>
<dbReference type="Gene3D" id="3.90.105.10">
    <property type="entry name" value="Molybdopterin biosynthesis moea protein, domain 2"/>
    <property type="match status" value="1"/>
</dbReference>
<keyword evidence="5" id="KW-0460">Magnesium</keyword>
<dbReference type="InterPro" id="IPR036688">
    <property type="entry name" value="MoeA_C_domain_IV_sf"/>
</dbReference>
<dbReference type="SMART" id="SM00852">
    <property type="entry name" value="MoCF_biosynth"/>
    <property type="match status" value="1"/>
</dbReference>
<name>A0A8J3YZ74_9ACTN</name>
<dbReference type="GO" id="GO:0005829">
    <property type="term" value="C:cytosol"/>
    <property type="evidence" value="ECO:0007669"/>
    <property type="project" value="TreeGrafter"/>
</dbReference>
<comment type="pathway">
    <text evidence="5">Cofactor biosynthesis; molybdopterin biosynthesis.</text>
</comment>
<dbReference type="Gene3D" id="3.40.980.10">
    <property type="entry name" value="MoaB/Mog-like domain"/>
    <property type="match status" value="1"/>
</dbReference>
<comment type="caution">
    <text evidence="7">The sequence shown here is derived from an EMBL/GenBank/DDBJ whole genome shotgun (WGS) entry which is preliminary data.</text>
</comment>
<dbReference type="InterPro" id="IPR036135">
    <property type="entry name" value="MoeA_linker/N_sf"/>
</dbReference>
<dbReference type="GO" id="GO:0061599">
    <property type="term" value="F:molybdopterin molybdotransferase activity"/>
    <property type="evidence" value="ECO:0007669"/>
    <property type="project" value="UniProtKB-UniRule"/>
</dbReference>